<dbReference type="AlphaFoldDB" id="A0A9E7ZL77"/>
<dbReference type="SUPFAM" id="SSF54909">
    <property type="entry name" value="Dimeric alpha+beta barrel"/>
    <property type="match status" value="2"/>
</dbReference>
<dbReference type="Pfam" id="PF07237">
    <property type="entry name" value="DUF1428"/>
    <property type="match status" value="2"/>
</dbReference>
<dbReference type="Gene3D" id="3.30.70.100">
    <property type="match status" value="2"/>
</dbReference>
<reference evidence="1" key="1">
    <citation type="submission" date="2022-08" db="EMBL/GenBank/DDBJ databases">
        <title>Complete Genome Sequences of 2 Bosea sp. soil isolates.</title>
        <authorList>
            <person name="Alvarez Arevalo M."/>
            <person name="Sterndorff E.B."/>
            <person name="Faurdal D."/>
            <person name="Joergensen T.S."/>
            <person name="Weber T."/>
        </authorList>
    </citation>
    <scope>NUCLEOTIDE SEQUENCE</scope>
    <source>
        <strain evidence="1">NBC_00436</strain>
    </source>
</reference>
<proteinExistence type="predicted"/>
<protein>
    <submittedName>
        <fullName evidence="1">DUF1428 domain-containing protein</fullName>
    </submittedName>
</protein>
<dbReference type="EMBL" id="CP102774">
    <property type="protein sequence ID" value="UZF87900.1"/>
    <property type="molecule type" value="Genomic_DNA"/>
</dbReference>
<dbReference type="InterPro" id="IPR011008">
    <property type="entry name" value="Dimeric_a/b-barrel"/>
</dbReference>
<evidence type="ECO:0000313" key="1">
    <source>
        <dbReference type="EMBL" id="UZF87900.1"/>
    </source>
</evidence>
<gene>
    <name evidence="1" type="ORF">NWE54_03685</name>
</gene>
<accession>A0A9E7ZL77</accession>
<sequence>MAYVEGFVVAVPAANKDAYRKQAADVAPLFREFGVRRHVEAWGDDVPDGKITDFKGAVKATPDEVVVFSWFEYPDRATRDAANEKIMSDPRMKQMSQEMSFDAKRMIYGGFSPILDEGEGGAMGYLDGVLVAVPDERKADYRDFSAGHAALFKEYGARRVVDAWGDDVPDGKLTDFKGAVKARAGETVVFSWVEWPSKEARAAAWGKIMADPRMAELKMPFDGKRVVYGGFAPIFYTGRG</sequence>
<organism evidence="1">
    <name type="scientific">Bosea sp. NBC_00436</name>
    <dbReference type="NCBI Taxonomy" id="2969620"/>
    <lineage>
        <taxon>Bacteria</taxon>
        <taxon>Pseudomonadati</taxon>
        <taxon>Pseudomonadota</taxon>
        <taxon>Alphaproteobacteria</taxon>
        <taxon>Hyphomicrobiales</taxon>
        <taxon>Boseaceae</taxon>
        <taxon>Bosea</taxon>
    </lineage>
</organism>
<name>A0A9E7ZL77_9HYPH</name>
<dbReference type="InterPro" id="IPR009874">
    <property type="entry name" value="DUF1428"/>
</dbReference>